<comment type="caution">
    <text evidence="7">The sequence shown here is derived from an EMBL/GenBank/DDBJ whole genome shotgun (WGS) entry which is preliminary data.</text>
</comment>
<keyword evidence="2" id="KW-0645">Protease</keyword>
<evidence type="ECO:0000313" key="7">
    <source>
        <dbReference type="EMBL" id="GAH00908.1"/>
    </source>
</evidence>
<dbReference type="SUPFAM" id="SSF54001">
    <property type="entry name" value="Cysteine proteinases"/>
    <property type="match status" value="1"/>
</dbReference>
<dbReference type="AlphaFoldDB" id="X1DWY9"/>
<protein>
    <recommendedName>
        <fullName evidence="6">NlpC/P60 domain-containing protein</fullName>
    </recommendedName>
</protein>
<evidence type="ECO:0000256" key="5">
    <source>
        <dbReference type="SAM" id="Coils"/>
    </source>
</evidence>
<dbReference type="PANTHER" id="PTHR47053:SF1">
    <property type="entry name" value="MUREIN DD-ENDOPEPTIDASE MEPH-RELATED"/>
    <property type="match status" value="1"/>
</dbReference>
<feature type="coiled-coil region" evidence="5">
    <location>
        <begin position="10"/>
        <end position="44"/>
    </location>
</feature>
<feature type="domain" description="NlpC/P60" evidence="6">
    <location>
        <begin position="55"/>
        <end position="172"/>
    </location>
</feature>
<dbReference type="EMBL" id="BART01022803">
    <property type="protein sequence ID" value="GAH00908.1"/>
    <property type="molecule type" value="Genomic_DNA"/>
</dbReference>
<evidence type="ECO:0000256" key="1">
    <source>
        <dbReference type="ARBA" id="ARBA00007074"/>
    </source>
</evidence>
<evidence type="ECO:0000259" key="6">
    <source>
        <dbReference type="PROSITE" id="PS51935"/>
    </source>
</evidence>
<organism evidence="7">
    <name type="scientific">marine sediment metagenome</name>
    <dbReference type="NCBI Taxonomy" id="412755"/>
    <lineage>
        <taxon>unclassified sequences</taxon>
        <taxon>metagenomes</taxon>
        <taxon>ecological metagenomes</taxon>
    </lineage>
</organism>
<reference evidence="7" key="1">
    <citation type="journal article" date="2014" name="Front. Microbiol.">
        <title>High frequency of phylogenetically diverse reductive dehalogenase-homologous genes in deep subseafloor sedimentary metagenomes.</title>
        <authorList>
            <person name="Kawai M."/>
            <person name="Futagami T."/>
            <person name="Toyoda A."/>
            <person name="Takaki Y."/>
            <person name="Nishi S."/>
            <person name="Hori S."/>
            <person name="Arai W."/>
            <person name="Tsubouchi T."/>
            <person name="Morono Y."/>
            <person name="Uchiyama I."/>
            <person name="Ito T."/>
            <person name="Fujiyama A."/>
            <person name="Inagaki F."/>
            <person name="Takami H."/>
        </authorList>
    </citation>
    <scope>NUCLEOTIDE SEQUENCE</scope>
    <source>
        <strain evidence="7">Expedition CK06-06</strain>
    </source>
</reference>
<dbReference type="PROSITE" id="PS51935">
    <property type="entry name" value="NLPC_P60"/>
    <property type="match status" value="1"/>
</dbReference>
<keyword evidence="3" id="KW-0378">Hydrolase</keyword>
<dbReference type="InterPro" id="IPR000064">
    <property type="entry name" value="NLP_P60_dom"/>
</dbReference>
<dbReference type="GO" id="GO:0008234">
    <property type="term" value="F:cysteine-type peptidase activity"/>
    <property type="evidence" value="ECO:0007669"/>
    <property type="project" value="UniProtKB-KW"/>
</dbReference>
<dbReference type="GO" id="GO:0006508">
    <property type="term" value="P:proteolysis"/>
    <property type="evidence" value="ECO:0007669"/>
    <property type="project" value="UniProtKB-KW"/>
</dbReference>
<dbReference type="PANTHER" id="PTHR47053">
    <property type="entry name" value="MUREIN DD-ENDOPEPTIDASE MEPH-RELATED"/>
    <property type="match status" value="1"/>
</dbReference>
<keyword evidence="4" id="KW-0788">Thiol protease</keyword>
<evidence type="ECO:0000256" key="3">
    <source>
        <dbReference type="ARBA" id="ARBA00022801"/>
    </source>
</evidence>
<dbReference type="InterPro" id="IPR038765">
    <property type="entry name" value="Papain-like_cys_pep_sf"/>
</dbReference>
<sequence>MQKKIILGLISELNLVKEQVEEKIREKERLLAKVKQDIQILEREMYAPVTNFVSPSDYTGVVSLALSQQGKPYVWGASGLNSFDCSGLVYWVFRQFGTYLPRTVRGQYNAGASVSKSDLRPGDLVFFKNFSHVGIYIGNGNFVHAPHTGTRVRVESLSNPYRLKNYCGACRI</sequence>
<dbReference type="InterPro" id="IPR051202">
    <property type="entry name" value="Peptidase_C40"/>
</dbReference>
<proteinExistence type="inferred from homology"/>
<comment type="similarity">
    <text evidence="1">Belongs to the peptidase C40 family.</text>
</comment>
<evidence type="ECO:0000256" key="4">
    <source>
        <dbReference type="ARBA" id="ARBA00022807"/>
    </source>
</evidence>
<name>X1DWY9_9ZZZZ</name>
<evidence type="ECO:0000256" key="2">
    <source>
        <dbReference type="ARBA" id="ARBA00022670"/>
    </source>
</evidence>
<accession>X1DWY9</accession>
<gene>
    <name evidence="7" type="ORF">S01H4_41659</name>
</gene>
<keyword evidence="5" id="KW-0175">Coiled coil</keyword>
<dbReference type="Gene3D" id="3.90.1720.10">
    <property type="entry name" value="endopeptidase domain like (from Nostoc punctiforme)"/>
    <property type="match status" value="1"/>
</dbReference>
<dbReference type="Pfam" id="PF00877">
    <property type="entry name" value="NLPC_P60"/>
    <property type="match status" value="1"/>
</dbReference>